<reference evidence="1 2" key="1">
    <citation type="journal article" date="2018" name="Front. Plant Sci.">
        <title>Red Clover (Trifolium pratense) and Zigzag Clover (T. medium) - A Picture of Genomic Similarities and Differences.</title>
        <authorList>
            <person name="Dluhosova J."/>
            <person name="Istvanek J."/>
            <person name="Nedelnik J."/>
            <person name="Repkova J."/>
        </authorList>
    </citation>
    <scope>NUCLEOTIDE SEQUENCE [LARGE SCALE GENOMIC DNA]</scope>
    <source>
        <strain evidence="2">cv. 10/8</strain>
        <tissue evidence="1">Leaf</tissue>
    </source>
</reference>
<accession>A0A392TEY2</accession>
<protein>
    <submittedName>
        <fullName evidence="1">Uncharacterized protein</fullName>
    </submittedName>
</protein>
<dbReference type="EMBL" id="LXQA010550033">
    <property type="protein sequence ID" value="MCI58676.1"/>
    <property type="molecule type" value="Genomic_DNA"/>
</dbReference>
<dbReference type="AlphaFoldDB" id="A0A392TEY2"/>
<dbReference type="Proteomes" id="UP000265520">
    <property type="component" value="Unassembled WGS sequence"/>
</dbReference>
<proteinExistence type="predicted"/>
<comment type="caution">
    <text evidence="1">The sequence shown here is derived from an EMBL/GenBank/DDBJ whole genome shotgun (WGS) entry which is preliminary data.</text>
</comment>
<keyword evidence="2" id="KW-1185">Reference proteome</keyword>
<sequence length="49" mass="5512">VDGSQRKLWGSPGVEMEEEYSLKRGMRMRNILDGGTRSGKLPYAQSSPR</sequence>
<name>A0A392TEY2_9FABA</name>
<evidence type="ECO:0000313" key="2">
    <source>
        <dbReference type="Proteomes" id="UP000265520"/>
    </source>
</evidence>
<evidence type="ECO:0000313" key="1">
    <source>
        <dbReference type="EMBL" id="MCI58676.1"/>
    </source>
</evidence>
<organism evidence="1 2">
    <name type="scientific">Trifolium medium</name>
    <dbReference type="NCBI Taxonomy" id="97028"/>
    <lineage>
        <taxon>Eukaryota</taxon>
        <taxon>Viridiplantae</taxon>
        <taxon>Streptophyta</taxon>
        <taxon>Embryophyta</taxon>
        <taxon>Tracheophyta</taxon>
        <taxon>Spermatophyta</taxon>
        <taxon>Magnoliopsida</taxon>
        <taxon>eudicotyledons</taxon>
        <taxon>Gunneridae</taxon>
        <taxon>Pentapetalae</taxon>
        <taxon>rosids</taxon>
        <taxon>fabids</taxon>
        <taxon>Fabales</taxon>
        <taxon>Fabaceae</taxon>
        <taxon>Papilionoideae</taxon>
        <taxon>50 kb inversion clade</taxon>
        <taxon>NPAAA clade</taxon>
        <taxon>Hologalegina</taxon>
        <taxon>IRL clade</taxon>
        <taxon>Trifolieae</taxon>
        <taxon>Trifolium</taxon>
    </lineage>
</organism>
<feature type="non-terminal residue" evidence="1">
    <location>
        <position position="1"/>
    </location>
</feature>